<dbReference type="Gene3D" id="3.40.1360.10">
    <property type="match status" value="1"/>
</dbReference>
<organism evidence="5 6">
    <name type="scientific">Dokdonia genika</name>
    <dbReference type="NCBI Taxonomy" id="308113"/>
    <lineage>
        <taxon>Bacteria</taxon>
        <taxon>Pseudomonadati</taxon>
        <taxon>Bacteroidota</taxon>
        <taxon>Flavobacteriia</taxon>
        <taxon>Flavobacteriales</taxon>
        <taxon>Flavobacteriaceae</taxon>
        <taxon>Dokdonia</taxon>
    </lineage>
</organism>
<name>A0ABV9LCP5_9FLAO</name>
<protein>
    <submittedName>
        <fullName evidence="5">Toprim domain-containing protein</fullName>
    </submittedName>
</protein>
<reference evidence="6" key="1">
    <citation type="journal article" date="2019" name="Int. J. Syst. Evol. Microbiol.">
        <title>The Global Catalogue of Microorganisms (GCM) 10K type strain sequencing project: providing services to taxonomists for standard genome sequencing and annotation.</title>
        <authorList>
            <consortium name="The Broad Institute Genomics Platform"/>
            <consortium name="The Broad Institute Genome Sequencing Center for Infectious Disease"/>
            <person name="Wu L."/>
            <person name="Ma J."/>
        </authorList>
    </citation>
    <scope>NUCLEOTIDE SEQUENCE [LARGE SCALE GENOMIC DNA]</scope>
    <source>
        <strain evidence="6">CGMCC 4.7427</strain>
    </source>
</reference>
<keyword evidence="6" id="KW-1185">Reference proteome</keyword>
<sequence>MADLKIIKDISIIHLLALKGYQPKSIKNSNYWYLSPFRHELRPSFKVCLRLNRWYDHGEGVGGSIIDLIMRLHKINFHDAIIALSKDEFKTYNVSQKKKSTQSSKITVTKILPPQHQALLNYAKRRCISSNLISKELKEVHYQVAGRSYFGLGFQNILSNWEIRNQGFKGCIGKKAISVIRNDMKNLKIFEGFFDYLAFLELSSGPINSDILVLNSISLVNQSFKFLNKYDKIHLYLDNDESGKKTSKSLINSCKNVCDKSHLYSQYIDINEFLINGKNDEHKIFRSEYFK</sequence>
<keyword evidence="3" id="KW-0862">Zinc</keyword>
<dbReference type="SUPFAM" id="SSF57783">
    <property type="entry name" value="Zinc beta-ribbon"/>
    <property type="match status" value="1"/>
</dbReference>
<keyword evidence="1" id="KW-0479">Metal-binding</keyword>
<dbReference type="RefSeq" id="WP_021779361.1">
    <property type="nucleotide sequence ID" value="NZ_JBHSHB010000024.1"/>
</dbReference>
<dbReference type="Pfam" id="PF01807">
    <property type="entry name" value="Zn_ribbon_DnaG"/>
    <property type="match status" value="1"/>
</dbReference>
<dbReference type="InterPro" id="IPR036977">
    <property type="entry name" value="DNA_primase_Znf_CHC2"/>
</dbReference>
<evidence type="ECO:0000259" key="4">
    <source>
        <dbReference type="SMART" id="SM00400"/>
    </source>
</evidence>
<dbReference type="Proteomes" id="UP001595878">
    <property type="component" value="Unassembled WGS sequence"/>
</dbReference>
<evidence type="ECO:0000256" key="2">
    <source>
        <dbReference type="ARBA" id="ARBA00022771"/>
    </source>
</evidence>
<evidence type="ECO:0000313" key="6">
    <source>
        <dbReference type="Proteomes" id="UP001595878"/>
    </source>
</evidence>
<dbReference type="InterPro" id="IPR050219">
    <property type="entry name" value="DnaG_primase"/>
</dbReference>
<evidence type="ECO:0000313" key="5">
    <source>
        <dbReference type="EMBL" id="MFC4691292.1"/>
    </source>
</evidence>
<feature type="domain" description="Zinc finger CHC2-type" evidence="4">
    <location>
        <begin position="31"/>
        <end position="85"/>
    </location>
</feature>
<dbReference type="Pfam" id="PF13155">
    <property type="entry name" value="Toprim_2"/>
    <property type="match status" value="1"/>
</dbReference>
<evidence type="ECO:0000256" key="1">
    <source>
        <dbReference type="ARBA" id="ARBA00022723"/>
    </source>
</evidence>
<dbReference type="PANTHER" id="PTHR30313">
    <property type="entry name" value="DNA PRIMASE"/>
    <property type="match status" value="1"/>
</dbReference>
<comment type="caution">
    <text evidence="5">The sequence shown here is derived from an EMBL/GenBank/DDBJ whole genome shotgun (WGS) entry which is preliminary data.</text>
</comment>
<dbReference type="PANTHER" id="PTHR30313:SF2">
    <property type="entry name" value="DNA PRIMASE"/>
    <property type="match status" value="1"/>
</dbReference>
<evidence type="ECO:0000256" key="3">
    <source>
        <dbReference type="ARBA" id="ARBA00022833"/>
    </source>
</evidence>
<dbReference type="SMART" id="SM00400">
    <property type="entry name" value="ZnF_CHCC"/>
    <property type="match status" value="1"/>
</dbReference>
<accession>A0ABV9LCP5</accession>
<dbReference type="SUPFAM" id="SSF56731">
    <property type="entry name" value="DNA primase core"/>
    <property type="match status" value="1"/>
</dbReference>
<dbReference type="EMBL" id="JBHSHB010000024">
    <property type="protein sequence ID" value="MFC4691292.1"/>
    <property type="molecule type" value="Genomic_DNA"/>
</dbReference>
<dbReference type="InterPro" id="IPR002694">
    <property type="entry name" value="Znf_CHC2"/>
</dbReference>
<dbReference type="Gene3D" id="3.90.580.10">
    <property type="entry name" value="Zinc finger, CHC2-type domain"/>
    <property type="match status" value="1"/>
</dbReference>
<proteinExistence type="predicted"/>
<keyword evidence="2" id="KW-0863">Zinc-finger</keyword>
<gene>
    <name evidence="5" type="ORF">ACFO5T_12710</name>
</gene>